<sequence>MVRSGGQQESEGDVHKWAVNVLCKASNSIAQVLPQDAGAVVRIMDTYEDKTLEKHQRVLQSPNSVVKDLLPLVLNTAMSNFRLQQFSAHSKQFFHFPFEQLFREDYPFSSWPDIRHVEERAKKDATVIVSLYRQFATDDLGDKAGQLLEKIADDTANIESADLDCFIIPVLREMIDITEHQPSEASQFYTKIISTYIERVVQKEPPKPLNWCLPDDFQRCYRQDCDYCSPVREFLEDPAKEDYRFTVPQERYYDSTRHLPFDYTMSQEGKGDDQTVTVTKTLVGTKTRAMAEQGGPCPIGS</sequence>
<comment type="caution">
    <text evidence="1">The sequence shown here is derived from an EMBL/GenBank/DDBJ whole genome shotgun (WGS) entry which is preliminary data.</text>
</comment>
<dbReference type="OrthoDB" id="4157600at2759"/>
<dbReference type="AlphaFoldDB" id="W9XXU5"/>
<name>W9XXU5_9EURO</name>
<gene>
    <name evidence="1" type="ORF">A1O1_07871</name>
</gene>
<reference evidence="1 2" key="1">
    <citation type="submission" date="2013-03" db="EMBL/GenBank/DDBJ databases">
        <title>The Genome Sequence of Capronia coronata CBS 617.96.</title>
        <authorList>
            <consortium name="The Broad Institute Genomics Platform"/>
            <person name="Cuomo C."/>
            <person name="de Hoog S."/>
            <person name="Gorbushina A."/>
            <person name="Walker B."/>
            <person name="Young S.K."/>
            <person name="Zeng Q."/>
            <person name="Gargeya S."/>
            <person name="Fitzgerald M."/>
            <person name="Haas B."/>
            <person name="Abouelleil A."/>
            <person name="Allen A.W."/>
            <person name="Alvarado L."/>
            <person name="Arachchi H.M."/>
            <person name="Berlin A.M."/>
            <person name="Chapman S.B."/>
            <person name="Gainer-Dewar J."/>
            <person name="Goldberg J."/>
            <person name="Griggs A."/>
            <person name="Gujja S."/>
            <person name="Hansen M."/>
            <person name="Howarth C."/>
            <person name="Imamovic A."/>
            <person name="Ireland A."/>
            <person name="Larimer J."/>
            <person name="McCowan C."/>
            <person name="Murphy C."/>
            <person name="Pearson M."/>
            <person name="Poon T.W."/>
            <person name="Priest M."/>
            <person name="Roberts A."/>
            <person name="Saif S."/>
            <person name="Shea T."/>
            <person name="Sisk P."/>
            <person name="Sykes S."/>
            <person name="Wortman J."/>
            <person name="Nusbaum C."/>
            <person name="Birren B."/>
        </authorList>
    </citation>
    <scope>NUCLEOTIDE SEQUENCE [LARGE SCALE GENOMIC DNA]</scope>
    <source>
        <strain evidence="1 2">CBS 617.96</strain>
    </source>
</reference>
<evidence type="ECO:0000313" key="2">
    <source>
        <dbReference type="Proteomes" id="UP000019484"/>
    </source>
</evidence>
<accession>W9XXU5</accession>
<dbReference type="Proteomes" id="UP000019484">
    <property type="component" value="Unassembled WGS sequence"/>
</dbReference>
<proteinExistence type="predicted"/>
<protein>
    <submittedName>
        <fullName evidence="1">Uncharacterized protein</fullName>
    </submittedName>
</protein>
<organism evidence="1 2">
    <name type="scientific">Capronia coronata CBS 617.96</name>
    <dbReference type="NCBI Taxonomy" id="1182541"/>
    <lineage>
        <taxon>Eukaryota</taxon>
        <taxon>Fungi</taxon>
        <taxon>Dikarya</taxon>
        <taxon>Ascomycota</taxon>
        <taxon>Pezizomycotina</taxon>
        <taxon>Eurotiomycetes</taxon>
        <taxon>Chaetothyriomycetidae</taxon>
        <taxon>Chaetothyriales</taxon>
        <taxon>Herpotrichiellaceae</taxon>
        <taxon>Capronia</taxon>
    </lineage>
</organism>
<dbReference type="GeneID" id="19162726"/>
<keyword evidence="2" id="KW-1185">Reference proteome</keyword>
<dbReference type="HOGENOM" id="CLU_924378_0_0_1"/>
<dbReference type="EMBL" id="AMWN01000007">
    <property type="protein sequence ID" value="EXJ81806.1"/>
    <property type="molecule type" value="Genomic_DNA"/>
</dbReference>
<dbReference type="RefSeq" id="XP_007726927.1">
    <property type="nucleotide sequence ID" value="XM_007728737.1"/>
</dbReference>
<evidence type="ECO:0000313" key="1">
    <source>
        <dbReference type="EMBL" id="EXJ81806.1"/>
    </source>
</evidence>